<dbReference type="Gene3D" id="3.30.479.30">
    <property type="entry name" value="Band 7 domain"/>
    <property type="match status" value="1"/>
</dbReference>
<evidence type="ECO:0000256" key="2">
    <source>
        <dbReference type="ARBA" id="ARBA00008164"/>
    </source>
</evidence>
<dbReference type="PRINTS" id="PR00721">
    <property type="entry name" value="STOMATIN"/>
</dbReference>
<reference evidence="5" key="1">
    <citation type="submission" date="2015-04" db="EMBL/GenBank/DDBJ databases">
        <title>The genome sequence of the plant pathogenic Rhizarian Plasmodiophora brassicae reveals insights in its biotrophic life cycle and the origin of chitin synthesis.</title>
        <authorList>
            <person name="Schwelm A."/>
            <person name="Fogelqvist J."/>
            <person name="Knaust A."/>
            <person name="Julke S."/>
            <person name="Lilja T."/>
            <person name="Dhandapani V."/>
            <person name="Bonilla-Rosso G."/>
            <person name="Karlsson M."/>
            <person name="Shevchenko A."/>
            <person name="Choi S.R."/>
            <person name="Kim H.G."/>
            <person name="Park J.Y."/>
            <person name="Lim Y.P."/>
            <person name="Ludwig-Muller J."/>
            <person name="Dixelius C."/>
        </authorList>
    </citation>
    <scope>NUCLEOTIDE SEQUENCE</scope>
    <source>
        <tissue evidence="5">Potato root galls</tissue>
    </source>
</reference>
<dbReference type="PANTHER" id="PTHR43327">
    <property type="entry name" value="STOMATIN-LIKE PROTEIN 2, MITOCHONDRIAL"/>
    <property type="match status" value="1"/>
</dbReference>
<dbReference type="InterPro" id="IPR032435">
    <property type="entry name" value="STML2-like_C"/>
</dbReference>
<comment type="subcellular location">
    <subcellularLocation>
        <location evidence="1">Mitochondrion</location>
    </subcellularLocation>
</comment>
<dbReference type="SUPFAM" id="SSF117892">
    <property type="entry name" value="Band 7/SPFH domain"/>
    <property type="match status" value="1"/>
</dbReference>
<organism evidence="5">
    <name type="scientific">Spongospora subterranea</name>
    <dbReference type="NCBI Taxonomy" id="70186"/>
    <lineage>
        <taxon>Eukaryota</taxon>
        <taxon>Sar</taxon>
        <taxon>Rhizaria</taxon>
        <taxon>Endomyxa</taxon>
        <taxon>Phytomyxea</taxon>
        <taxon>Plasmodiophorida</taxon>
        <taxon>Plasmodiophoridae</taxon>
        <taxon>Spongospora</taxon>
    </lineage>
</organism>
<evidence type="ECO:0000256" key="3">
    <source>
        <dbReference type="ARBA" id="ARBA00023128"/>
    </source>
</evidence>
<dbReference type="CDD" id="cd08829">
    <property type="entry name" value="SPFH_paraslipin"/>
    <property type="match status" value="1"/>
</dbReference>
<dbReference type="PANTHER" id="PTHR43327:SF10">
    <property type="entry name" value="STOMATIN-LIKE PROTEIN 2, MITOCHONDRIAL"/>
    <property type="match status" value="1"/>
</dbReference>
<proteinExistence type="inferred from homology"/>
<dbReference type="InterPro" id="IPR036013">
    <property type="entry name" value="Band_7/SPFH_dom_sf"/>
</dbReference>
<sequence>INCYLAFIIGWYFTQTIMLSSRCLMRSRLLPKLKSVNAVASSFSLAKKITSQTHRPFSSSPFYTDEGQMIGSRFERQTPVNMGIAIVPQQQAWVVERFGKFQNVLMSGLHFLIPFVDRIAYVHSLKEEAHRVSHQTAITKDNVTIDIDGVLYLKIVDPESASYGVEDPAYALTQLAQTTMRSELGKITLDNVFSEREHLNSNIVKAINLASSSWGICALRYEIRDISPPVSVKSAMDRQAEAERKKRAMILDSEGQQQSAINEANGLKQATILRAEGEAASILARAEATAVGLKKVASSVSATGGADAVALRIAEQYVSAFGNLAKESTTMLLPANAHDAGSMVAQALSVFKTINGSMDNDRKPTIVPAPVPKIAKEWVPGSTA</sequence>
<dbReference type="InterPro" id="IPR001972">
    <property type="entry name" value="Stomatin_HflK_fam"/>
</dbReference>
<dbReference type="AlphaFoldDB" id="A0A0H5R558"/>
<dbReference type="GO" id="GO:0007005">
    <property type="term" value="P:mitochondrion organization"/>
    <property type="evidence" value="ECO:0007669"/>
    <property type="project" value="TreeGrafter"/>
</dbReference>
<feature type="non-terminal residue" evidence="5">
    <location>
        <position position="1"/>
    </location>
</feature>
<dbReference type="GO" id="GO:0005886">
    <property type="term" value="C:plasma membrane"/>
    <property type="evidence" value="ECO:0007669"/>
    <property type="project" value="UniProtKB-ARBA"/>
</dbReference>
<dbReference type="Pfam" id="PF16200">
    <property type="entry name" value="Band_7_C"/>
    <property type="match status" value="1"/>
</dbReference>
<name>A0A0H5R558_9EUKA</name>
<evidence type="ECO:0000256" key="1">
    <source>
        <dbReference type="ARBA" id="ARBA00004173"/>
    </source>
</evidence>
<dbReference type="FunFam" id="3.30.479.30:FF:000004">
    <property type="entry name" value="Putative membrane protease family, stomatin"/>
    <property type="match status" value="1"/>
</dbReference>
<keyword evidence="3" id="KW-0496">Mitochondrion</keyword>
<evidence type="ECO:0000313" key="5">
    <source>
        <dbReference type="EMBL" id="CRZ09026.1"/>
    </source>
</evidence>
<dbReference type="EMBL" id="HACM01008584">
    <property type="protein sequence ID" value="CRZ09026.1"/>
    <property type="molecule type" value="Transcribed_RNA"/>
</dbReference>
<evidence type="ECO:0000259" key="4">
    <source>
        <dbReference type="SMART" id="SM00244"/>
    </source>
</evidence>
<dbReference type="GO" id="GO:0005739">
    <property type="term" value="C:mitochondrion"/>
    <property type="evidence" value="ECO:0007669"/>
    <property type="project" value="UniProtKB-SubCell"/>
</dbReference>
<protein>
    <recommendedName>
        <fullName evidence="4">Band 7 domain-containing protein</fullName>
    </recommendedName>
</protein>
<accession>A0A0H5R558</accession>
<dbReference type="InterPro" id="IPR001107">
    <property type="entry name" value="Band_7"/>
</dbReference>
<dbReference type="GO" id="GO:0098552">
    <property type="term" value="C:side of membrane"/>
    <property type="evidence" value="ECO:0007669"/>
    <property type="project" value="UniProtKB-ARBA"/>
</dbReference>
<dbReference type="SMART" id="SM00244">
    <property type="entry name" value="PHB"/>
    <property type="match status" value="1"/>
</dbReference>
<comment type="similarity">
    <text evidence="2">Belongs to the band 7/mec-2 family.</text>
</comment>
<feature type="domain" description="Band 7" evidence="4">
    <location>
        <begin position="82"/>
        <end position="240"/>
    </location>
</feature>
<dbReference type="InterPro" id="IPR050710">
    <property type="entry name" value="Band7/mec-2_domain"/>
</dbReference>
<dbReference type="Pfam" id="PF01145">
    <property type="entry name" value="Band_7"/>
    <property type="match status" value="1"/>
</dbReference>